<evidence type="ECO:0000313" key="2">
    <source>
        <dbReference type="EMBL" id="TCP24042.1"/>
    </source>
</evidence>
<dbReference type="Proteomes" id="UP000294564">
    <property type="component" value="Unassembled WGS sequence"/>
</dbReference>
<sequence length="686" mass="79228">MRIQEHIINKVSIDINTNSKKIAEELKNSIDTFLKEEIFPLIESFFESISSEDSIKLIPELTLDIDVSNQNFSITSEASRRELKKQLSDTLTKIVNQPEVHNVKIEEKSYLNSKTDTFFSFLENGTFSWWNNHTKSFNFDQKDLYEITETSSFSARFLKVLDTPSQKLRLLHQFLSNELQILFIGIEKKPLFLKQLLTEIKTLDSTVVTSESRKEVWNALAHYVVQGDLMVFIMYMLNIIELAKHQKSKQSAASLQTFLKQIFVKHSEISKILPKEIVTKIESSGFSEIELIERTKELENQFTSTDTKETKDIVSESIKDNIEAEITTKVLKDSREVKTEFTQENEQHIEVLNEEKLVGDEKLLENKLECNLTTNNNLFKNQESSQLETTSTTQSSEKQIQESNSIEETDSSDQIQLQRQNLNQKNDINDKNSEDRIDSESGINKKESKDNSSLSKGNVTNQEVQETTTDSSNQAIVIHPNNSSNEELKISDAKVLNDLKTDEQQPITPLKTIKELFKGFNKPKSYIINNAGLILIHPFLKQFFTSCNLLDENNQIINPSEAVHLLHYVATKQEKQLESNLIFEKFLCNVPIHQTIERDVTLSDEMKENTENLLKSVVQNWEILKNSSPDLIRNEFIQRQGKLDLTKDNPQLTIERRTQDILLDKLPWSYGLCKLPWMNTLLFTDW</sequence>
<dbReference type="InterPro" id="IPR045538">
    <property type="entry name" value="CIS_TMP"/>
</dbReference>
<feature type="compositionally biased region" description="Polar residues" evidence="1">
    <location>
        <begin position="451"/>
        <end position="484"/>
    </location>
</feature>
<feature type="compositionally biased region" description="Polar residues" evidence="1">
    <location>
        <begin position="412"/>
        <end position="426"/>
    </location>
</feature>
<dbReference type="AlphaFoldDB" id="A0A4R2NQS5"/>
<proteinExistence type="predicted"/>
<evidence type="ECO:0000256" key="1">
    <source>
        <dbReference type="SAM" id="MobiDB-lite"/>
    </source>
</evidence>
<organism evidence="2 3">
    <name type="scientific">Tenacibaculum skagerrakense</name>
    <dbReference type="NCBI Taxonomy" id="186571"/>
    <lineage>
        <taxon>Bacteria</taxon>
        <taxon>Pseudomonadati</taxon>
        <taxon>Bacteroidota</taxon>
        <taxon>Flavobacteriia</taxon>
        <taxon>Flavobacteriales</taxon>
        <taxon>Flavobacteriaceae</taxon>
        <taxon>Tenacibaculum</taxon>
    </lineage>
</organism>
<dbReference type="EMBL" id="SLXM01000007">
    <property type="protein sequence ID" value="TCP24042.1"/>
    <property type="molecule type" value="Genomic_DNA"/>
</dbReference>
<dbReference type="OrthoDB" id="1488184at2"/>
<dbReference type="RefSeq" id="WP_132795309.1">
    <property type="nucleotide sequence ID" value="NZ_SLXM01000007.1"/>
</dbReference>
<accession>A0A4R2NQS5</accession>
<evidence type="ECO:0000313" key="3">
    <source>
        <dbReference type="Proteomes" id="UP000294564"/>
    </source>
</evidence>
<keyword evidence="3" id="KW-1185">Reference proteome</keyword>
<feature type="compositionally biased region" description="Low complexity" evidence="1">
    <location>
        <begin position="381"/>
        <end position="403"/>
    </location>
</feature>
<name>A0A4R2NQS5_9FLAO</name>
<protein>
    <submittedName>
        <fullName evidence="2">Uncharacterized protein</fullName>
    </submittedName>
</protein>
<dbReference type="Pfam" id="PF19268">
    <property type="entry name" value="CIS_TMP"/>
    <property type="match status" value="2"/>
</dbReference>
<feature type="compositionally biased region" description="Basic and acidic residues" evidence="1">
    <location>
        <begin position="427"/>
        <end position="450"/>
    </location>
</feature>
<feature type="region of interest" description="Disordered" evidence="1">
    <location>
        <begin position="381"/>
        <end position="484"/>
    </location>
</feature>
<reference evidence="2 3" key="1">
    <citation type="submission" date="2019-03" db="EMBL/GenBank/DDBJ databases">
        <title>Genomic Encyclopedia of Type Strains, Phase IV (KMG-IV): sequencing the most valuable type-strain genomes for metagenomic binning, comparative biology and taxonomic classification.</title>
        <authorList>
            <person name="Goeker M."/>
        </authorList>
    </citation>
    <scope>NUCLEOTIDE SEQUENCE [LARGE SCALE GENOMIC DNA]</scope>
    <source>
        <strain evidence="2 3">DSM 14836</strain>
    </source>
</reference>
<gene>
    <name evidence="2" type="ORF">EV195_107208</name>
</gene>
<comment type="caution">
    <text evidence="2">The sequence shown here is derived from an EMBL/GenBank/DDBJ whole genome shotgun (WGS) entry which is preliminary data.</text>
</comment>